<dbReference type="EMBL" id="BAABBA010000002">
    <property type="protein sequence ID" value="GAA4286236.1"/>
    <property type="molecule type" value="Genomic_DNA"/>
</dbReference>
<evidence type="ECO:0000313" key="5">
    <source>
        <dbReference type="EMBL" id="GAA4286236.1"/>
    </source>
</evidence>
<reference evidence="6" key="1">
    <citation type="journal article" date="2019" name="Int. J. Syst. Evol. Microbiol.">
        <title>The Global Catalogue of Microorganisms (GCM) 10K type strain sequencing project: providing services to taxonomists for standard genome sequencing and annotation.</title>
        <authorList>
            <consortium name="The Broad Institute Genomics Platform"/>
            <consortium name="The Broad Institute Genome Sequencing Center for Infectious Disease"/>
            <person name="Wu L."/>
            <person name="Ma J."/>
        </authorList>
    </citation>
    <scope>NUCLEOTIDE SEQUENCE [LARGE SCALE GENOMIC DNA]</scope>
    <source>
        <strain evidence="6">JCM 17459</strain>
    </source>
</reference>
<organism evidence="5 6">
    <name type="scientific">Georgenia daeguensis</name>
    <dbReference type="NCBI Taxonomy" id="908355"/>
    <lineage>
        <taxon>Bacteria</taxon>
        <taxon>Bacillati</taxon>
        <taxon>Actinomycetota</taxon>
        <taxon>Actinomycetes</taxon>
        <taxon>Micrococcales</taxon>
        <taxon>Bogoriellaceae</taxon>
        <taxon>Georgenia</taxon>
    </lineage>
</organism>
<dbReference type="InterPro" id="IPR000253">
    <property type="entry name" value="FHA_dom"/>
</dbReference>
<feature type="domain" description="FHA" evidence="4">
    <location>
        <begin position="593"/>
        <end position="650"/>
    </location>
</feature>
<keyword evidence="3" id="KW-1133">Transmembrane helix</keyword>
<feature type="transmembrane region" description="Helical" evidence="3">
    <location>
        <begin position="80"/>
        <end position="101"/>
    </location>
</feature>
<dbReference type="Gene3D" id="2.60.200.20">
    <property type="match status" value="1"/>
</dbReference>
<evidence type="ECO:0000259" key="4">
    <source>
        <dbReference type="PROSITE" id="PS50006"/>
    </source>
</evidence>
<protein>
    <recommendedName>
        <fullName evidence="4">FHA domain-containing protein</fullName>
    </recommendedName>
</protein>
<dbReference type="Proteomes" id="UP001499841">
    <property type="component" value="Unassembled WGS sequence"/>
</dbReference>
<feature type="transmembrane region" description="Helical" evidence="3">
    <location>
        <begin position="392"/>
        <end position="411"/>
    </location>
</feature>
<dbReference type="PROSITE" id="PS50006">
    <property type="entry name" value="FHA_DOMAIN"/>
    <property type="match status" value="1"/>
</dbReference>
<dbReference type="InterPro" id="IPR008984">
    <property type="entry name" value="SMAD_FHA_dom_sf"/>
</dbReference>
<evidence type="ECO:0000256" key="2">
    <source>
        <dbReference type="SAM" id="MobiDB-lite"/>
    </source>
</evidence>
<gene>
    <name evidence="5" type="ORF">GCM10022262_05950</name>
</gene>
<accession>A0ABP8EQE3</accession>
<keyword evidence="3" id="KW-0472">Membrane</keyword>
<feature type="transmembrane region" description="Helical" evidence="3">
    <location>
        <begin position="323"/>
        <end position="346"/>
    </location>
</feature>
<comment type="caution">
    <text evidence="5">The sequence shown here is derived from an EMBL/GenBank/DDBJ whole genome shotgun (WGS) entry which is preliminary data.</text>
</comment>
<feature type="transmembrane region" description="Helical" evidence="3">
    <location>
        <begin position="189"/>
        <end position="211"/>
    </location>
</feature>
<keyword evidence="1" id="KW-0597">Phosphoprotein</keyword>
<evidence type="ECO:0000256" key="1">
    <source>
        <dbReference type="ARBA" id="ARBA00022553"/>
    </source>
</evidence>
<evidence type="ECO:0000256" key="3">
    <source>
        <dbReference type="SAM" id="Phobius"/>
    </source>
</evidence>
<dbReference type="Pfam" id="PF00498">
    <property type="entry name" value="FHA"/>
    <property type="match status" value="1"/>
</dbReference>
<feature type="region of interest" description="Disordered" evidence="2">
    <location>
        <begin position="480"/>
        <end position="550"/>
    </location>
</feature>
<proteinExistence type="predicted"/>
<sequence>MPFVPSVARAYLSTAAVADPLSPNDTLAPLRREALDVLGRAYASRGRLGAGALAWSLGLAAALLGAVATGRWQTADGAAAWLTAGAALLGLTAAALGVLVVRAGSVLSRAVAAWLATPTRSGRTRDAARPHRAIATRATLGFAAAALLLVIVALLVRELVLPPAGSALAALDVTTERAASTTWGTELPILLALAAAALVTATAAASLLSGVNRIHSAAWQPTPAPAPSRNSGDGPAENRQTVVMLLVPGPARNFLDPADYRRDWTTFGSMMIRRQAALRTLVPAFADLGRLGAGVLGWLAALLGATLLRASAGGGSAFGLTGVAAGALGAALAVVGLALGVVVLAAGSRLARGVALWALMPLLIREDGARRAAGSGNVGRPARGPQDEAASLGARPLTAVVAALVAVAWTVELVRDLLDLLAPFATGSDLGVLLASALGAGVSWTAAAATWRGWRRVRGALVGRTTPAQEAAALRELHGRTRQTPAAPVSSHAPGAVTGPAVSAPPGSPRPAWMAAPGAGSEPQASTPDAIPSRPSVGAPPAEGAPPIVGVAPTVDAAPIVGAAPAELAVPRPHRSEVAQVRVGGRLLEPGTTLVGRAPAARAGERVDHTLAVEDPTMSKTHLAVRVSRAGVWVTDRASTNGTTVVTDRGEERLGAWQETKVPAGSRVRAGATVLAVAGEETDNEIESTVLRGNS</sequence>
<name>A0ABP8EQE3_9MICO</name>
<feature type="transmembrane region" description="Helical" evidence="3">
    <location>
        <begin position="134"/>
        <end position="156"/>
    </location>
</feature>
<dbReference type="SUPFAM" id="SSF49879">
    <property type="entry name" value="SMAD/FHA domain"/>
    <property type="match status" value="1"/>
</dbReference>
<feature type="transmembrane region" description="Helical" evidence="3">
    <location>
        <begin position="48"/>
        <end position="68"/>
    </location>
</feature>
<evidence type="ECO:0000313" key="6">
    <source>
        <dbReference type="Proteomes" id="UP001499841"/>
    </source>
</evidence>
<keyword evidence="6" id="KW-1185">Reference proteome</keyword>
<feature type="transmembrane region" description="Helical" evidence="3">
    <location>
        <begin position="431"/>
        <end position="451"/>
    </location>
</feature>
<dbReference type="CDD" id="cd00060">
    <property type="entry name" value="FHA"/>
    <property type="match status" value="1"/>
</dbReference>
<keyword evidence="3" id="KW-0812">Transmembrane</keyword>
<feature type="transmembrane region" description="Helical" evidence="3">
    <location>
        <begin position="280"/>
        <end position="303"/>
    </location>
</feature>